<feature type="binding site" evidence="6 8">
    <location>
        <position position="104"/>
    </location>
    <ligand>
        <name>substrate</name>
    </ligand>
</feature>
<dbReference type="AlphaFoldDB" id="G4NMW2"/>
<dbReference type="Pfam" id="PF02866">
    <property type="entry name" value="Ldh_1_C"/>
    <property type="match status" value="1"/>
</dbReference>
<dbReference type="GO" id="GO:0030060">
    <property type="term" value="F:L-malate dehydrogenase (NAD+) activity"/>
    <property type="evidence" value="ECO:0007669"/>
    <property type="project" value="UniProtKB-UniRule"/>
</dbReference>
<dbReference type="EC" id="1.1.1.37" evidence="2 6"/>
<dbReference type="SUPFAM" id="SSF51735">
    <property type="entry name" value="NAD(P)-binding Rossmann-fold domains"/>
    <property type="match status" value="1"/>
</dbReference>
<dbReference type="HAMAP" id="MF_01517">
    <property type="entry name" value="Malate_dehydrog_2"/>
    <property type="match status" value="1"/>
</dbReference>
<dbReference type="Gene3D" id="3.90.110.10">
    <property type="entry name" value="Lactate dehydrogenase/glycoside hydrolase, family 4, C-terminal"/>
    <property type="match status" value="1"/>
</dbReference>
<dbReference type="PIRSF" id="PIRSF000102">
    <property type="entry name" value="Lac_mal_DH"/>
    <property type="match status" value="1"/>
</dbReference>
<dbReference type="GO" id="GO:0006108">
    <property type="term" value="P:malate metabolic process"/>
    <property type="evidence" value="ECO:0007669"/>
    <property type="project" value="InterPro"/>
</dbReference>
<evidence type="ECO:0000256" key="1">
    <source>
        <dbReference type="ARBA" id="ARBA00009613"/>
    </source>
</evidence>
<evidence type="ECO:0000256" key="5">
    <source>
        <dbReference type="ARBA" id="ARBA00023027"/>
    </source>
</evidence>
<dbReference type="EMBL" id="CP002401">
    <property type="protein sequence ID" value="AEP35226.1"/>
    <property type="molecule type" value="Genomic_DNA"/>
</dbReference>
<evidence type="ECO:0000256" key="3">
    <source>
        <dbReference type="ARBA" id="ARBA00022532"/>
    </source>
</evidence>
<dbReference type="InterPro" id="IPR015955">
    <property type="entry name" value="Lactate_DH/Glyco_Ohase_4_C"/>
</dbReference>
<gene>
    <name evidence="6" type="primary">mdh</name>
    <name evidence="12" type="ordered locus">CTO_0410</name>
</gene>
<feature type="binding site" evidence="6">
    <location>
        <position position="124"/>
    </location>
    <ligand>
        <name>NAD(+)</name>
        <dbReference type="ChEBI" id="CHEBI:57540"/>
    </ligand>
</feature>
<evidence type="ECO:0000256" key="6">
    <source>
        <dbReference type="HAMAP-Rule" id="MF_01517"/>
    </source>
</evidence>
<evidence type="ECO:0000256" key="4">
    <source>
        <dbReference type="ARBA" id="ARBA00023002"/>
    </source>
</evidence>
<dbReference type="GO" id="GO:0006099">
    <property type="term" value="P:tricarboxylic acid cycle"/>
    <property type="evidence" value="ECO:0007669"/>
    <property type="project" value="UniProtKB-UniRule"/>
</dbReference>
<feature type="binding site" evidence="9">
    <location>
        <position position="54"/>
    </location>
    <ligand>
        <name>NAD(+)</name>
        <dbReference type="ChEBI" id="CHEBI:57540"/>
    </ligand>
</feature>
<comment type="catalytic activity">
    <reaction evidence="6">
        <text>(S)-malate + NAD(+) = oxaloacetate + NADH + H(+)</text>
        <dbReference type="Rhea" id="RHEA:21432"/>
        <dbReference type="ChEBI" id="CHEBI:15378"/>
        <dbReference type="ChEBI" id="CHEBI:15589"/>
        <dbReference type="ChEBI" id="CHEBI:16452"/>
        <dbReference type="ChEBI" id="CHEBI:57540"/>
        <dbReference type="ChEBI" id="CHEBI:57945"/>
        <dbReference type="EC" id="1.1.1.37"/>
    </reaction>
</comment>
<evidence type="ECO:0000256" key="2">
    <source>
        <dbReference type="ARBA" id="ARBA00012995"/>
    </source>
</evidence>
<dbReference type="FunFam" id="3.90.110.10:FF:000002">
    <property type="entry name" value="Malate dehydrogenase"/>
    <property type="match status" value="1"/>
</dbReference>
<dbReference type="InterPro" id="IPR010945">
    <property type="entry name" value="Malate_DH_type2"/>
</dbReference>
<comment type="similarity">
    <text evidence="1 6">Belongs to the LDH/MDH superfamily. MDH type 2 family.</text>
</comment>
<reference evidence="12 13" key="1">
    <citation type="journal article" date="2011" name="J. Exp. Med.">
        <title>A live-attenuated chlamydial vaccine protects against trachoma in nonhuman primates.</title>
        <authorList>
            <person name="Kari L."/>
            <person name="Whitmire W.M."/>
            <person name="Olivares-Zavaleta N."/>
            <person name="Goheen M.M."/>
            <person name="Taylor L.D."/>
            <person name="Carlson J.H."/>
            <person name="Sturdevant G.L."/>
            <person name="Lu C."/>
            <person name="Bakios L.E."/>
            <person name="Randall L.B."/>
            <person name="Parnell M.J."/>
            <person name="Zhong G."/>
            <person name="Caldwell H.D."/>
        </authorList>
    </citation>
    <scope>NUCLEOTIDE SEQUENCE [LARGE SCALE GENOMIC DNA]</scope>
    <source>
        <strain evidence="12 13">A2497</strain>
    </source>
</reference>
<dbReference type="Gene3D" id="3.40.50.720">
    <property type="entry name" value="NAD(P)-binding Rossmann-like Domain"/>
    <property type="match status" value="1"/>
</dbReference>
<dbReference type="InterPro" id="IPR001236">
    <property type="entry name" value="Lactate/malate_DH_N"/>
</dbReference>
<comment type="function">
    <text evidence="6">Catalyzes the reversible oxidation of malate to oxaloacetate.</text>
</comment>
<dbReference type="InterPro" id="IPR022383">
    <property type="entry name" value="Lactate/malate_DH_C"/>
</dbReference>
<feature type="binding site" evidence="6 8">
    <location>
        <position position="174"/>
    </location>
    <ligand>
        <name>substrate</name>
    </ligand>
</feature>
<feature type="active site" description="Proton acceptor" evidence="6 7">
    <location>
        <position position="199"/>
    </location>
</feature>
<evidence type="ECO:0000313" key="13">
    <source>
        <dbReference type="Proteomes" id="UP000009287"/>
    </source>
</evidence>
<dbReference type="PANTHER" id="PTHR23382">
    <property type="entry name" value="MALATE DEHYDROGENASE"/>
    <property type="match status" value="1"/>
</dbReference>
<feature type="binding site" evidence="6 9">
    <location>
        <begin position="141"/>
        <end position="143"/>
    </location>
    <ligand>
        <name>NAD(+)</name>
        <dbReference type="ChEBI" id="CHEBI:57540"/>
    </ligand>
</feature>
<dbReference type="SUPFAM" id="SSF56327">
    <property type="entry name" value="LDH C-terminal domain-like"/>
    <property type="match status" value="1"/>
</dbReference>
<dbReference type="FunFam" id="3.40.50.720:FF:000010">
    <property type="entry name" value="Malate dehydrogenase"/>
    <property type="match status" value="1"/>
</dbReference>
<dbReference type="Pfam" id="PF00056">
    <property type="entry name" value="Ldh_1_N"/>
    <property type="match status" value="1"/>
</dbReference>
<feature type="domain" description="Lactate/malate dehydrogenase N-terminal" evidence="10">
    <location>
        <begin position="18"/>
        <end position="164"/>
    </location>
</feature>
<name>G4NMW2_CHLT4</name>
<feature type="binding site" evidence="6 9">
    <location>
        <position position="117"/>
    </location>
    <ligand>
        <name>NAD(+)</name>
        <dbReference type="ChEBI" id="CHEBI:57540"/>
    </ligand>
</feature>
<dbReference type="InterPro" id="IPR036291">
    <property type="entry name" value="NAD(P)-bd_dom_sf"/>
</dbReference>
<feature type="binding site" evidence="6">
    <location>
        <begin position="23"/>
        <end position="29"/>
    </location>
    <ligand>
        <name>NAD(+)</name>
        <dbReference type="ChEBI" id="CHEBI:57540"/>
    </ligand>
</feature>
<evidence type="ECO:0000256" key="7">
    <source>
        <dbReference type="PIRSR" id="PIRSR000102-1"/>
    </source>
</evidence>
<dbReference type="PATRIC" id="fig|580047.4.peg.417"/>
<dbReference type="KEGG" id="cra:CTO_0410"/>
<feature type="binding site" evidence="6 8">
    <location>
        <position position="143"/>
    </location>
    <ligand>
        <name>substrate</name>
    </ligand>
</feature>
<dbReference type="NCBIfam" id="TIGR01759">
    <property type="entry name" value="MalateDH-SF1"/>
    <property type="match status" value="1"/>
</dbReference>
<feature type="domain" description="Lactate/malate dehydrogenase C-terminal" evidence="11">
    <location>
        <begin position="169"/>
        <end position="333"/>
    </location>
</feature>
<evidence type="ECO:0000259" key="11">
    <source>
        <dbReference type="Pfam" id="PF02866"/>
    </source>
</evidence>
<evidence type="ECO:0000256" key="9">
    <source>
        <dbReference type="PIRSR" id="PIRSR000102-3"/>
    </source>
</evidence>
<dbReference type="InterPro" id="IPR001557">
    <property type="entry name" value="L-lactate/malate_DH"/>
</dbReference>
<protein>
    <recommendedName>
        <fullName evidence="2 6">Malate dehydrogenase</fullName>
        <ecNumber evidence="2 6">1.1.1.37</ecNumber>
    </recommendedName>
</protein>
<evidence type="ECO:0000313" key="12">
    <source>
        <dbReference type="EMBL" id="AEP35226.1"/>
    </source>
</evidence>
<feature type="binding site" evidence="6 8">
    <location>
        <position position="110"/>
    </location>
    <ligand>
        <name>substrate</name>
    </ligand>
</feature>
<proteinExistence type="inferred from homology"/>
<sequence length="337" mass="37110">MRFVKVKRGWLMVSQTVSVAVTGGTGQIAYSFLFSLAHGDVFGLDCGIDLRIYDIPGTERALSGVRMELDDGAFPLLQRVQVTTSLHDAFDGIDAAFLIGSVPRGPGMERRDLLKKNGEIFATQGKALNTTAKRDAKIFVVGNPVNTNCWIAMNHAPRLLRKNFHAMLRLDQNRMHSMLSHRAEVPLSAVSQVVVWGNHSAKQVPDFTQALINDRPIAETIADRDWLENIMVPSVQSRGSAVIEARGKSSAASAARALAEAARSIYQPKEGEWFSSGVCSDHNPYGLPEDLIFGFPCRMLATGEYEVIPRLPWDAFIRGKMQISLDEILQEKASVSL</sequence>
<keyword evidence="3 6" id="KW-0816">Tricarboxylic acid cycle</keyword>
<dbReference type="NCBIfam" id="NF003916">
    <property type="entry name" value="PRK05442.1"/>
    <property type="match status" value="1"/>
</dbReference>
<organism evidence="12 13">
    <name type="scientific">Chlamydia trachomatis serovar A (strain A2497)</name>
    <dbReference type="NCBI Taxonomy" id="580047"/>
    <lineage>
        <taxon>Bacteria</taxon>
        <taxon>Pseudomonadati</taxon>
        <taxon>Chlamydiota</taxon>
        <taxon>Chlamydiia</taxon>
        <taxon>Chlamydiales</taxon>
        <taxon>Chlamydiaceae</taxon>
        <taxon>Chlamydia/Chlamydophila group</taxon>
        <taxon>Chlamydia</taxon>
    </lineage>
</organism>
<accession>G4NMW2</accession>
<keyword evidence="5 6" id="KW-0520">NAD</keyword>
<evidence type="ECO:0000259" key="10">
    <source>
        <dbReference type="Pfam" id="PF00056"/>
    </source>
</evidence>
<keyword evidence="4 6" id="KW-0560">Oxidoreductase</keyword>
<dbReference type="Proteomes" id="UP000009287">
    <property type="component" value="Chromosome"/>
</dbReference>
<evidence type="ECO:0000256" key="8">
    <source>
        <dbReference type="PIRSR" id="PIRSR000102-2"/>
    </source>
</evidence>